<sequence>MEDLEEMAELLMGAYALTGKLLSLLPIPINLPSLEETGGLRGAQALEQARTAMHDLPLDPVVVAVLDDMIFEWLIGRDLCTLAFSVSPDPHRLHGLRGALTRYSGLSMDAERLLLTEGEGL</sequence>
<evidence type="ECO:0000313" key="2">
    <source>
        <dbReference type="Proteomes" id="UP001139648"/>
    </source>
</evidence>
<keyword evidence="2" id="KW-1185">Reference proteome</keyword>
<dbReference type="Proteomes" id="UP001139648">
    <property type="component" value="Unassembled WGS sequence"/>
</dbReference>
<evidence type="ECO:0000313" key="1">
    <source>
        <dbReference type="EMBL" id="MCP2353172.1"/>
    </source>
</evidence>
<dbReference type="AlphaFoldDB" id="A0A9X2G8U9"/>
<dbReference type="EMBL" id="JAMZEB010000001">
    <property type="protein sequence ID" value="MCP2353172.1"/>
    <property type="molecule type" value="Genomic_DNA"/>
</dbReference>
<organism evidence="1 2">
    <name type="scientific">Nonomuraea thailandensis</name>
    <dbReference type="NCBI Taxonomy" id="1188745"/>
    <lineage>
        <taxon>Bacteria</taxon>
        <taxon>Bacillati</taxon>
        <taxon>Actinomycetota</taxon>
        <taxon>Actinomycetes</taxon>
        <taxon>Streptosporangiales</taxon>
        <taxon>Streptosporangiaceae</taxon>
        <taxon>Nonomuraea</taxon>
    </lineage>
</organism>
<proteinExistence type="predicted"/>
<dbReference type="RefSeq" id="WP_253739610.1">
    <property type="nucleotide sequence ID" value="NZ_BAABKA010000086.1"/>
</dbReference>
<protein>
    <submittedName>
        <fullName evidence="1">Uncharacterized protein</fullName>
    </submittedName>
</protein>
<reference evidence="1" key="1">
    <citation type="submission" date="2022-06" db="EMBL/GenBank/DDBJ databases">
        <title>Sequencing the genomes of 1000 actinobacteria strains.</title>
        <authorList>
            <person name="Klenk H.-P."/>
        </authorList>
    </citation>
    <scope>NUCLEOTIDE SEQUENCE</scope>
    <source>
        <strain evidence="1">DSM 46694</strain>
    </source>
</reference>
<comment type="caution">
    <text evidence="1">The sequence shown here is derived from an EMBL/GenBank/DDBJ whole genome shotgun (WGS) entry which is preliminary data.</text>
</comment>
<gene>
    <name evidence="1" type="ORF">HD597_000192</name>
</gene>
<name>A0A9X2G8U9_9ACTN</name>
<accession>A0A9X2G8U9</accession>